<dbReference type="SMART" id="SM00849">
    <property type="entry name" value="Lactamase_B"/>
    <property type="match status" value="1"/>
</dbReference>
<dbReference type="InterPro" id="IPR036866">
    <property type="entry name" value="RibonucZ/Hydroxyglut_hydro"/>
</dbReference>
<evidence type="ECO:0000313" key="3">
    <source>
        <dbReference type="EMBL" id="RGE72328.1"/>
    </source>
</evidence>
<evidence type="ECO:0000313" key="5">
    <source>
        <dbReference type="Proteomes" id="UP000261166"/>
    </source>
</evidence>
<dbReference type="Pfam" id="PF13483">
    <property type="entry name" value="Lactamase_B_3"/>
    <property type="match status" value="1"/>
</dbReference>
<reference evidence="3 5" key="1">
    <citation type="submission" date="2018-08" db="EMBL/GenBank/DDBJ databases">
        <title>A genome reference for cultivated species of the human gut microbiota.</title>
        <authorList>
            <person name="Zou Y."/>
            <person name="Xue W."/>
            <person name="Luo G."/>
        </authorList>
    </citation>
    <scope>NUCLEOTIDE SEQUENCE [LARGE SCALE GENOMIC DNA]</scope>
    <source>
        <strain evidence="3 5">AF26-4BH</strain>
        <strain evidence="2">TF05-5AC</strain>
    </source>
</reference>
<sequence length="257" mass="29200">MKITWYGTASILLESEGERLLFDPFVELAGASNPNNLEDFVQETDICITHGHVDHLFFIPEILEQADATVFATRAVMNTLEGWVEDTGCLVEVEPGYSWRQGNMRITVLKGKHTSFCAKTVFRKLLNPRLLRYFRNALFLAWAHPRFPEKGETAAYQIEAEGKRILLLGSMELDPDTVYPENADLLILPYQGKENMAEAAMEIVERLKPARILLDHFDDAFPPVSEEVDTRPFKKAMDERHPEIKVVKPKAGKPVTL</sequence>
<dbReference type="Gene3D" id="3.60.15.10">
    <property type="entry name" value="Ribonuclease Z/Hydroxyacylglutathione hydrolase-like"/>
    <property type="match status" value="1"/>
</dbReference>
<dbReference type="Proteomes" id="UP000261166">
    <property type="component" value="Unassembled WGS sequence"/>
</dbReference>
<feature type="domain" description="Metallo-beta-lactamase" evidence="1">
    <location>
        <begin position="7"/>
        <end position="216"/>
    </location>
</feature>
<keyword evidence="4" id="KW-1185">Reference proteome</keyword>
<proteinExistence type="predicted"/>
<name>A0A3E3IZ20_9FIRM</name>
<dbReference type="RefSeq" id="WP_025487472.1">
    <property type="nucleotide sequence ID" value="NZ_CALBAU010000289.1"/>
</dbReference>
<organism evidence="3 5">
    <name type="scientific">Eisenbergiella massiliensis</name>
    <dbReference type="NCBI Taxonomy" id="1720294"/>
    <lineage>
        <taxon>Bacteria</taxon>
        <taxon>Bacillati</taxon>
        <taxon>Bacillota</taxon>
        <taxon>Clostridia</taxon>
        <taxon>Lachnospirales</taxon>
        <taxon>Lachnospiraceae</taxon>
        <taxon>Eisenbergiella</taxon>
    </lineage>
</organism>
<dbReference type="AlphaFoldDB" id="A0A3E3IZ20"/>
<dbReference type="GeneID" id="97988139"/>
<evidence type="ECO:0000259" key="1">
    <source>
        <dbReference type="SMART" id="SM00849"/>
    </source>
</evidence>
<gene>
    <name evidence="3" type="ORF">DWY69_08170</name>
    <name evidence="2" type="ORF">DXC51_15025</name>
</gene>
<evidence type="ECO:0000313" key="4">
    <source>
        <dbReference type="Proteomes" id="UP000260812"/>
    </source>
</evidence>
<dbReference type="Proteomes" id="UP000260812">
    <property type="component" value="Unassembled WGS sequence"/>
</dbReference>
<dbReference type="GO" id="GO:0016787">
    <property type="term" value="F:hydrolase activity"/>
    <property type="evidence" value="ECO:0007669"/>
    <property type="project" value="UniProtKB-KW"/>
</dbReference>
<dbReference type="InterPro" id="IPR001279">
    <property type="entry name" value="Metallo-B-lactamas"/>
</dbReference>
<dbReference type="InterPro" id="IPR050114">
    <property type="entry name" value="UPF0173_UPF0282_UlaG_hydrolase"/>
</dbReference>
<evidence type="ECO:0000313" key="2">
    <source>
        <dbReference type="EMBL" id="RGE59275.1"/>
    </source>
</evidence>
<dbReference type="SUPFAM" id="SSF56281">
    <property type="entry name" value="Metallo-hydrolase/oxidoreductase"/>
    <property type="match status" value="1"/>
</dbReference>
<dbReference type="PANTHER" id="PTHR43546:SF3">
    <property type="entry name" value="UPF0173 METAL-DEPENDENT HYDROLASE MJ1163"/>
    <property type="match status" value="1"/>
</dbReference>
<accession>A0A3E3IZ20</accession>
<comment type="caution">
    <text evidence="3">The sequence shown here is derived from an EMBL/GenBank/DDBJ whole genome shotgun (WGS) entry which is preliminary data.</text>
</comment>
<protein>
    <submittedName>
        <fullName evidence="3">MBL fold metallo-hydrolase</fullName>
    </submittedName>
</protein>
<dbReference type="OrthoDB" id="9789133at2"/>
<dbReference type="EMBL" id="QVLU01000006">
    <property type="protein sequence ID" value="RGE72328.1"/>
    <property type="molecule type" value="Genomic_DNA"/>
</dbReference>
<dbReference type="EMBL" id="QVLV01000009">
    <property type="protein sequence ID" value="RGE59275.1"/>
    <property type="molecule type" value="Genomic_DNA"/>
</dbReference>
<dbReference type="PANTHER" id="PTHR43546">
    <property type="entry name" value="UPF0173 METAL-DEPENDENT HYDROLASE MJ1163-RELATED"/>
    <property type="match status" value="1"/>
</dbReference>
<keyword evidence="3" id="KW-0378">Hydrolase</keyword>